<dbReference type="Pfam" id="PF13406">
    <property type="entry name" value="SLT_2"/>
    <property type="match status" value="1"/>
</dbReference>
<protein>
    <submittedName>
        <fullName evidence="2">Membrane-bound lytic murein transglycosylase B</fullName>
    </submittedName>
</protein>
<dbReference type="FunFam" id="1.10.8.350:FF:000001">
    <property type="entry name" value="Lytic murein transglycosylase B"/>
    <property type="match status" value="1"/>
</dbReference>
<dbReference type="InterPro" id="IPR011970">
    <property type="entry name" value="MltB_2"/>
</dbReference>
<dbReference type="Gene3D" id="1.10.530.10">
    <property type="match status" value="1"/>
</dbReference>
<dbReference type="GO" id="GO:0009253">
    <property type="term" value="P:peptidoglycan catabolic process"/>
    <property type="evidence" value="ECO:0007669"/>
    <property type="project" value="TreeGrafter"/>
</dbReference>
<dbReference type="Gene3D" id="1.10.8.350">
    <property type="entry name" value="Bacterial muramidase"/>
    <property type="match status" value="1"/>
</dbReference>
<name>A0A3B1A675_9ZZZZ</name>
<dbReference type="GO" id="GO:0008933">
    <property type="term" value="F:peptidoglycan lytic transglycosylase activity"/>
    <property type="evidence" value="ECO:0007669"/>
    <property type="project" value="TreeGrafter"/>
</dbReference>
<evidence type="ECO:0000259" key="1">
    <source>
        <dbReference type="Pfam" id="PF13406"/>
    </source>
</evidence>
<evidence type="ECO:0000313" key="2">
    <source>
        <dbReference type="EMBL" id="VAW89244.1"/>
    </source>
</evidence>
<accession>A0A3B1A675</accession>
<reference evidence="2" key="1">
    <citation type="submission" date="2018-06" db="EMBL/GenBank/DDBJ databases">
        <authorList>
            <person name="Zhirakovskaya E."/>
        </authorList>
    </citation>
    <scope>NUCLEOTIDE SEQUENCE</scope>
</reference>
<dbReference type="InterPro" id="IPR031304">
    <property type="entry name" value="SLT_2"/>
</dbReference>
<organism evidence="2">
    <name type="scientific">hydrothermal vent metagenome</name>
    <dbReference type="NCBI Taxonomy" id="652676"/>
    <lineage>
        <taxon>unclassified sequences</taxon>
        <taxon>metagenomes</taxon>
        <taxon>ecological metagenomes</taxon>
    </lineage>
</organism>
<sequence>MMKMPPFLLLITMLFSTLLPASLMADDDADFARWLVDFKQEARENGISDAILEEAFAGVKPSPRVVKLDRSQPETIQSFQDYFEKRVTPYRIELGRQQYRENRKLFQQIEARFGVQGRFIAAFWGMETSYGRFSGGHYVIAALTTLAYDPRRAKFFRKQLMDALTILDEGHITVDNMKGSWAGAMGQTQFMPSTFRAYAIDGDGDGKINIWESKADAFASAANYLSSIGWRGDQTWGREVLLPDGFDQALIKNKTKKSLVQWQALGVRKLFGENLPKRDLVAVVVQPDGPGERAFITYPANYSAILDWNRSHKFAISVGSLADAIAR</sequence>
<gene>
    <name evidence="2" type="ORF">MNBD_GAMMA17-491</name>
</gene>
<dbReference type="SUPFAM" id="SSF53955">
    <property type="entry name" value="Lysozyme-like"/>
    <property type="match status" value="1"/>
</dbReference>
<dbReference type="PANTHER" id="PTHR30163">
    <property type="entry name" value="MEMBRANE-BOUND LYTIC MUREIN TRANSGLYCOSYLASE B"/>
    <property type="match status" value="1"/>
</dbReference>
<dbReference type="EMBL" id="UOFQ01000126">
    <property type="protein sequence ID" value="VAW89244.1"/>
    <property type="molecule type" value="Genomic_DNA"/>
</dbReference>
<dbReference type="NCBIfam" id="TIGR02283">
    <property type="entry name" value="MltB_2"/>
    <property type="match status" value="1"/>
</dbReference>
<dbReference type="CDD" id="cd13399">
    <property type="entry name" value="Slt35-like"/>
    <property type="match status" value="1"/>
</dbReference>
<proteinExistence type="predicted"/>
<dbReference type="PANTHER" id="PTHR30163:SF8">
    <property type="entry name" value="LYTIC MUREIN TRANSGLYCOSYLASE"/>
    <property type="match status" value="1"/>
</dbReference>
<feature type="domain" description="Transglycosylase SLT" evidence="1">
    <location>
        <begin position="31"/>
        <end position="323"/>
    </location>
</feature>
<dbReference type="AlphaFoldDB" id="A0A3B1A675"/>
<dbReference type="InterPro" id="IPR023346">
    <property type="entry name" value="Lysozyme-like_dom_sf"/>
</dbReference>
<dbReference type="InterPro" id="IPR043426">
    <property type="entry name" value="MltB-like"/>
</dbReference>